<organism evidence="13 14">
    <name type="scientific">Limulus polyphemus</name>
    <name type="common">Atlantic horseshoe crab</name>
    <dbReference type="NCBI Taxonomy" id="6850"/>
    <lineage>
        <taxon>Eukaryota</taxon>
        <taxon>Metazoa</taxon>
        <taxon>Ecdysozoa</taxon>
        <taxon>Arthropoda</taxon>
        <taxon>Chelicerata</taxon>
        <taxon>Merostomata</taxon>
        <taxon>Xiphosura</taxon>
        <taxon>Limulidae</taxon>
        <taxon>Limulus</taxon>
    </lineage>
</organism>
<keyword evidence="6" id="KW-1133">Transmembrane helix</keyword>
<evidence type="ECO:0000256" key="1">
    <source>
        <dbReference type="ARBA" id="ARBA00004141"/>
    </source>
</evidence>
<keyword evidence="5 12" id="KW-0812">Transmembrane</keyword>
<sequence>MEEVIKWNNYMYSLDGTEMKDAGVHLDKILVMCSYEGDDNCQPIYKTCTTSYGNCYTINSDWRPTAVVRNLHNISKLKRGNKIHMYLYLYLDPNVSFPAGNNAVIGFSTPDSIPDMKNDMYLLKPGKMYTFSVSQEVVADSSFLGKCNTYNAASSNKTISHLLPPPYVTNCTDYDKMGRASFRGGLLTQQTCYMECVANLTFEICGCIYRDYPHLFELPGPVRLCEKSKEEGVCNTNPLISDTIDARHYCEGVCRTPCRLVLPPACPHMIQAGLWISGLWFYQVICLEDGGPGAPSGALVLHEGFQHFTSTKFVHQVP</sequence>
<name>A0ABM1T771_LIMPO</name>
<comment type="subcellular location">
    <subcellularLocation>
        <location evidence="1">Membrane</location>
        <topology evidence="1">Multi-pass membrane protein</topology>
    </subcellularLocation>
</comment>
<reference evidence="14" key="1">
    <citation type="submission" date="2025-08" db="UniProtKB">
        <authorList>
            <consortium name="RefSeq"/>
        </authorList>
    </citation>
    <scope>IDENTIFICATION</scope>
    <source>
        <tissue evidence="14">Muscle</tissue>
    </source>
</reference>
<comment type="similarity">
    <text evidence="2 12">Belongs to the amiloride-sensitive sodium channel (TC 1.A.6) family.</text>
</comment>
<protein>
    <submittedName>
        <fullName evidence="14">Uncharacterized protein LOC111087854</fullName>
    </submittedName>
</protein>
<dbReference type="GeneID" id="111087854"/>
<evidence type="ECO:0000313" key="13">
    <source>
        <dbReference type="Proteomes" id="UP000694941"/>
    </source>
</evidence>
<evidence type="ECO:0000256" key="5">
    <source>
        <dbReference type="ARBA" id="ARBA00022692"/>
    </source>
</evidence>
<evidence type="ECO:0000256" key="7">
    <source>
        <dbReference type="ARBA" id="ARBA00023053"/>
    </source>
</evidence>
<dbReference type="InterPro" id="IPR001873">
    <property type="entry name" value="ENaC"/>
</dbReference>
<evidence type="ECO:0000256" key="11">
    <source>
        <dbReference type="ARBA" id="ARBA00023303"/>
    </source>
</evidence>
<dbReference type="Pfam" id="PF00858">
    <property type="entry name" value="ASC"/>
    <property type="match status" value="1"/>
</dbReference>
<keyword evidence="3 12" id="KW-0813">Transport</keyword>
<evidence type="ECO:0000256" key="9">
    <source>
        <dbReference type="ARBA" id="ARBA00023136"/>
    </source>
</evidence>
<accession>A0ABM1T771</accession>
<evidence type="ECO:0000256" key="2">
    <source>
        <dbReference type="ARBA" id="ARBA00007193"/>
    </source>
</evidence>
<dbReference type="Gene3D" id="2.60.470.10">
    <property type="entry name" value="Acid-sensing ion channels like domains"/>
    <property type="match status" value="1"/>
</dbReference>
<evidence type="ECO:0000256" key="8">
    <source>
        <dbReference type="ARBA" id="ARBA00023065"/>
    </source>
</evidence>
<keyword evidence="9" id="KW-0472">Membrane</keyword>
<evidence type="ECO:0000256" key="3">
    <source>
        <dbReference type="ARBA" id="ARBA00022448"/>
    </source>
</evidence>
<evidence type="ECO:0000256" key="12">
    <source>
        <dbReference type="RuleBase" id="RU000679"/>
    </source>
</evidence>
<proteinExistence type="inferred from homology"/>
<keyword evidence="7" id="KW-0915">Sodium</keyword>
<dbReference type="RefSeq" id="XP_022251727.1">
    <property type="nucleotide sequence ID" value="XM_022396019.1"/>
</dbReference>
<keyword evidence="8 12" id="KW-0406">Ion transport</keyword>
<gene>
    <name evidence="14" type="primary">LOC111087854</name>
</gene>
<keyword evidence="10 12" id="KW-0739">Sodium transport</keyword>
<evidence type="ECO:0000256" key="10">
    <source>
        <dbReference type="ARBA" id="ARBA00023201"/>
    </source>
</evidence>
<dbReference type="Proteomes" id="UP000694941">
    <property type="component" value="Unplaced"/>
</dbReference>
<dbReference type="PANTHER" id="PTHR11690">
    <property type="entry name" value="AMILORIDE-SENSITIVE SODIUM CHANNEL-RELATED"/>
    <property type="match status" value="1"/>
</dbReference>
<keyword evidence="13" id="KW-1185">Reference proteome</keyword>
<keyword evidence="11 12" id="KW-0407">Ion channel</keyword>
<evidence type="ECO:0000256" key="4">
    <source>
        <dbReference type="ARBA" id="ARBA00022461"/>
    </source>
</evidence>
<keyword evidence="4 12" id="KW-0894">Sodium channel</keyword>
<evidence type="ECO:0000313" key="14">
    <source>
        <dbReference type="RefSeq" id="XP_022251727.1"/>
    </source>
</evidence>
<evidence type="ECO:0000256" key="6">
    <source>
        <dbReference type="ARBA" id="ARBA00022989"/>
    </source>
</evidence>